<evidence type="ECO:0000313" key="3">
    <source>
        <dbReference type="Proteomes" id="UP000266172"/>
    </source>
</evidence>
<reference evidence="2 3" key="1">
    <citation type="submission" date="2018-08" db="EMBL/GenBank/DDBJ databases">
        <title>A genome reference for cultivated species of the human gut microbiota.</title>
        <authorList>
            <person name="Zou Y."/>
            <person name="Xue W."/>
            <person name="Luo G."/>
        </authorList>
    </citation>
    <scope>NUCLEOTIDE SEQUENCE [LARGE SCALE GENOMIC DNA]</scope>
    <source>
        <strain evidence="2 3">AF22-12AC</strain>
    </source>
</reference>
<keyword evidence="1" id="KW-1133">Transmembrane helix</keyword>
<evidence type="ECO:0000313" key="2">
    <source>
        <dbReference type="EMBL" id="RGS40396.1"/>
    </source>
</evidence>
<protein>
    <submittedName>
        <fullName evidence="2">Uncharacterized protein</fullName>
    </submittedName>
</protein>
<feature type="transmembrane region" description="Helical" evidence="1">
    <location>
        <begin position="239"/>
        <end position="259"/>
    </location>
</feature>
<feature type="transmembrane region" description="Helical" evidence="1">
    <location>
        <begin position="81"/>
        <end position="101"/>
    </location>
</feature>
<dbReference type="EMBL" id="QRVL01000007">
    <property type="protein sequence ID" value="RGS40396.1"/>
    <property type="molecule type" value="Genomic_DNA"/>
</dbReference>
<dbReference type="Proteomes" id="UP000266172">
    <property type="component" value="Unassembled WGS sequence"/>
</dbReference>
<proteinExistence type="predicted"/>
<feature type="transmembrane region" description="Helical" evidence="1">
    <location>
        <begin position="160"/>
        <end position="185"/>
    </location>
</feature>
<feature type="transmembrane region" description="Helical" evidence="1">
    <location>
        <begin position="197"/>
        <end position="219"/>
    </location>
</feature>
<comment type="caution">
    <text evidence="2">The sequence shown here is derived from an EMBL/GenBank/DDBJ whole genome shotgun (WGS) entry which is preliminary data.</text>
</comment>
<keyword evidence="1" id="KW-0812">Transmembrane</keyword>
<gene>
    <name evidence="2" type="ORF">DWX93_09760</name>
</gene>
<feature type="transmembrane region" description="Helical" evidence="1">
    <location>
        <begin position="40"/>
        <end position="61"/>
    </location>
</feature>
<accession>A0A395V686</accession>
<sequence length="275" mass="31208">MEERKKSGRFIRNCIMGRSGQMFRMFWYEIKMDFLRSIRYRFGMISDLLVYFALFTVFMVTDSGNSYAQTYHYGNYKELVLLGYVAWIYAISAISNVAGSLQSELTHGTLYKKVSSKYPLQYLFGGLYVSSVLLETITIVIVVIISKLVWGIEFSFHPAFLVPILLESLGMYGIGLIVAGIAIYFKRTGTIVFLIQTALLFVTDTVPTSDAILRITHYIPLTRCNEILRQIAVGGEYTGMLPGLCIVALVWLVIGSVFFDVMLKQAKKRGNLLFY</sequence>
<evidence type="ECO:0000256" key="1">
    <source>
        <dbReference type="SAM" id="Phobius"/>
    </source>
</evidence>
<name>A0A395V686_9FIRM</name>
<keyword evidence="1" id="KW-0472">Membrane</keyword>
<dbReference type="PANTHER" id="PTHR43229:SF6">
    <property type="entry name" value="ABC-TYPE MULTIDRUG TRANSPORT SYSTEM, PERMEASE COMPONENT"/>
    <property type="match status" value="1"/>
</dbReference>
<dbReference type="AlphaFoldDB" id="A0A395V686"/>
<dbReference type="InterPro" id="IPR051784">
    <property type="entry name" value="Nod_factor_ABC_transporter"/>
</dbReference>
<dbReference type="PANTHER" id="PTHR43229">
    <property type="entry name" value="NODULATION PROTEIN J"/>
    <property type="match status" value="1"/>
</dbReference>
<organism evidence="2 3">
    <name type="scientific">Roseburia hominis</name>
    <dbReference type="NCBI Taxonomy" id="301301"/>
    <lineage>
        <taxon>Bacteria</taxon>
        <taxon>Bacillati</taxon>
        <taxon>Bacillota</taxon>
        <taxon>Clostridia</taxon>
        <taxon>Lachnospirales</taxon>
        <taxon>Lachnospiraceae</taxon>
        <taxon>Roseburia</taxon>
    </lineage>
</organism>
<feature type="transmembrane region" description="Helical" evidence="1">
    <location>
        <begin position="122"/>
        <end position="148"/>
    </location>
</feature>